<sequence>MDTHNLHAMRIRTTDDIEKDWTDESSFIRLTIIAKHSLSGFNNVFHKDYLSKDCITTKKFQSGNNLDVN</sequence>
<keyword evidence="2" id="KW-1185">Reference proteome</keyword>
<accession>A0ABT0TN57</accession>
<proteinExistence type="predicted"/>
<evidence type="ECO:0000313" key="2">
    <source>
        <dbReference type="Proteomes" id="UP001317191"/>
    </source>
</evidence>
<comment type="caution">
    <text evidence="1">The sequence shown here is derived from an EMBL/GenBank/DDBJ whole genome shotgun (WGS) entry which is preliminary data.</text>
</comment>
<evidence type="ECO:0000313" key="1">
    <source>
        <dbReference type="EMBL" id="MCL9808926.1"/>
    </source>
</evidence>
<organism evidence="1 2">
    <name type="scientific">Flavobacterium luminosum</name>
    <dbReference type="NCBI Taxonomy" id="2949086"/>
    <lineage>
        <taxon>Bacteria</taxon>
        <taxon>Pseudomonadati</taxon>
        <taxon>Bacteroidota</taxon>
        <taxon>Flavobacteriia</taxon>
        <taxon>Flavobacteriales</taxon>
        <taxon>Flavobacteriaceae</taxon>
        <taxon>Flavobacterium</taxon>
    </lineage>
</organism>
<name>A0ABT0TN57_9FLAO</name>
<protein>
    <submittedName>
        <fullName evidence="1">Uncharacterized protein</fullName>
    </submittedName>
</protein>
<dbReference type="RefSeq" id="WP_250592326.1">
    <property type="nucleotide sequence ID" value="NZ_JAMLJM010000003.1"/>
</dbReference>
<dbReference type="Proteomes" id="UP001317191">
    <property type="component" value="Unassembled WGS sequence"/>
</dbReference>
<dbReference type="EMBL" id="JAMLJM010000003">
    <property type="protein sequence ID" value="MCL9808926.1"/>
    <property type="molecule type" value="Genomic_DNA"/>
</dbReference>
<reference evidence="1 2" key="1">
    <citation type="submission" date="2022-05" db="EMBL/GenBank/DDBJ databases">
        <title>Flavobacterium sp., isolated from activated sludge.</title>
        <authorList>
            <person name="Ran Q."/>
        </authorList>
    </citation>
    <scope>NUCLEOTIDE SEQUENCE [LARGE SCALE GENOMIC DNA]</scope>
    <source>
        <strain evidence="1 2">HXWNR70</strain>
    </source>
</reference>
<gene>
    <name evidence="1" type="ORF">NAT50_06085</name>
</gene>